<feature type="repeat" description="ANK" evidence="3">
    <location>
        <begin position="878"/>
        <end position="910"/>
    </location>
</feature>
<evidence type="ECO:0000313" key="6">
    <source>
        <dbReference type="EMBL" id="CAL1133770.1"/>
    </source>
</evidence>
<dbReference type="Proteomes" id="UP001152797">
    <property type="component" value="Unassembled WGS sequence"/>
</dbReference>
<dbReference type="AlphaFoldDB" id="A0A9P1BXK6"/>
<reference evidence="6" key="2">
    <citation type="submission" date="2024-04" db="EMBL/GenBank/DDBJ databases">
        <authorList>
            <person name="Chen Y."/>
            <person name="Shah S."/>
            <person name="Dougan E. K."/>
            <person name="Thang M."/>
            <person name="Chan C."/>
        </authorList>
    </citation>
    <scope>NUCLEOTIDE SEQUENCE [LARGE SCALE GENOMIC DNA]</scope>
</reference>
<dbReference type="InterPro" id="IPR036770">
    <property type="entry name" value="Ankyrin_rpt-contain_sf"/>
</dbReference>
<evidence type="ECO:0000313" key="5">
    <source>
        <dbReference type="EMBL" id="CAI3980395.1"/>
    </source>
</evidence>
<feature type="region of interest" description="Disordered" evidence="4">
    <location>
        <begin position="1013"/>
        <end position="1222"/>
    </location>
</feature>
<dbReference type="SUPFAM" id="SSF48403">
    <property type="entry name" value="Ankyrin repeat"/>
    <property type="match status" value="1"/>
</dbReference>
<evidence type="ECO:0000313" key="7">
    <source>
        <dbReference type="EMBL" id="CAL4767707.1"/>
    </source>
</evidence>
<feature type="compositionally biased region" description="Polar residues" evidence="4">
    <location>
        <begin position="1103"/>
        <end position="1168"/>
    </location>
</feature>
<sequence>MYKTRNESPEAATPRTSGRPASTTTRGRRVATPTSRAGTPRIPAEPQPSAYCTERVLRWRLREAERQLSLTSEELQRTRFMLSHFQRHQDKRWQWEAEQVSEEVEKQQQVTEDLKFDLKKVAILALTHRDAELKGCATEMWAKWSLQGPIPRRPNPAESTRVKDMGRVRAKRRWNYLSRFVAYAFAKSRRRSTMNHHSTLQFLAFRVKELCDLFQPSFDEKFGVYEALMTCVRRAEVEQSVKEKLQRRAPKVVDRSCGFEELECEMISSYTDAFEEAGGPEEVSSQVPEVAELVRSYRHGRVRQDLGFEILGLKYLYQVNNRWLKKFEEEVQRLASGTRGIATIAPMKSYDRARAKVLTRYGSDASCLTDVMRASLIYPTIAEVYSALFFILKEDHDQPRHDFRVMEVNDRFQFCHDGYRDITLLFDMSGVICEVQMQIKGIQEVKKSGGHKAYRAQREVNELIFEAAVQNSEEDLAELVKIYKVSGQGTKDKNGRSALHYTCQHGALKATRVLLAAGSNPWLEDDHGVLPFELALKQKLFDTLELTLSVMMLKGPRLGKCLHRMAEQILPWWCANIARLPPADSDFLRWREAGRLMIAVLTCYEALPLLEPFLTKTAKLGTNFAATTIRALLTAQADQELKTGSESLLDFAMKSGHAEMVKMLVCMQRGDGTPLAAHCFKETIHGHLKIASKLADPGYARAALLANADPRAQQAFGVGKRTALMSFAAAGELELCKELINARSEVQWIDGSCCSAVHYALSLKRMPVVDFLRAQRAITEVPLKHNSLQDVAQYLLKAVQEGCCGAVHRGADSLRNMQFLKKQSDSIAVKEVLRERFGPSRWTLLHYAVKVLRSADPAGQVCRALLQAKADPRLLCADGETPLHWASSLGQQQVFDALAQGALRAESEDQTLQAMGRGEEVDVSLPMAEVLVSETQKALKRQLLRVETEHGVVAKQKNDDDAIPWLQAGLLAFKHAVLCKRLVCRDPQETSPGPSPQRLTSAKLKVEALKRSASKTFGSLSRRSSRCVATGSSKDSAKGETFARAARKTMNVKAFNGKPSKSPSRALNVPEMGRSGTSPSSASSAGSRPSSGSRGPSKAPSGWSNSVSQQVSNGGMSRQVSGESSRPGSATRMSRQVSNGSGMSRQVSGESSRPGSATRMSQQVSNGSAMPRQISGDGAMPRQISGDGVFPLQGCLSRQVSSSSDEGRKMRRTTFKEEVEER</sequence>
<evidence type="ECO:0000256" key="1">
    <source>
        <dbReference type="ARBA" id="ARBA00022737"/>
    </source>
</evidence>
<dbReference type="PROSITE" id="PS50088">
    <property type="entry name" value="ANK_REPEAT"/>
    <property type="match status" value="2"/>
</dbReference>
<dbReference type="PANTHER" id="PTHR24123">
    <property type="entry name" value="ANKYRIN REPEAT-CONTAINING"/>
    <property type="match status" value="1"/>
</dbReference>
<dbReference type="InterPro" id="IPR051165">
    <property type="entry name" value="Multifunctional_ANK_Repeat"/>
</dbReference>
<dbReference type="InterPro" id="IPR002110">
    <property type="entry name" value="Ankyrin_rpt"/>
</dbReference>
<keyword evidence="2 3" id="KW-0040">ANK repeat</keyword>
<dbReference type="PANTHER" id="PTHR24123:SF141">
    <property type="entry name" value="ANKYRIN 2, ISOFORM U"/>
    <property type="match status" value="1"/>
</dbReference>
<dbReference type="EMBL" id="CAMXCT010000557">
    <property type="protein sequence ID" value="CAI3980395.1"/>
    <property type="molecule type" value="Genomic_DNA"/>
</dbReference>
<evidence type="ECO:0000256" key="4">
    <source>
        <dbReference type="SAM" id="MobiDB-lite"/>
    </source>
</evidence>
<accession>A0A9P1BXK6</accession>
<keyword evidence="8" id="KW-1185">Reference proteome</keyword>
<reference evidence="5" key="1">
    <citation type="submission" date="2022-10" db="EMBL/GenBank/DDBJ databases">
        <authorList>
            <person name="Chen Y."/>
            <person name="Dougan E. K."/>
            <person name="Chan C."/>
            <person name="Rhodes N."/>
            <person name="Thang M."/>
        </authorList>
    </citation>
    <scope>NUCLEOTIDE SEQUENCE</scope>
</reference>
<feature type="region of interest" description="Disordered" evidence="4">
    <location>
        <begin position="1"/>
        <end position="48"/>
    </location>
</feature>
<comment type="caution">
    <text evidence="5">The sequence shown here is derived from an EMBL/GenBank/DDBJ whole genome shotgun (WGS) entry which is preliminary data.</text>
</comment>
<dbReference type="Pfam" id="PF00023">
    <property type="entry name" value="Ank"/>
    <property type="match status" value="1"/>
</dbReference>
<dbReference type="EMBL" id="CAMXCT030000557">
    <property type="protein sequence ID" value="CAL4767707.1"/>
    <property type="molecule type" value="Genomic_DNA"/>
</dbReference>
<dbReference type="OrthoDB" id="341259at2759"/>
<protein>
    <submittedName>
        <fullName evidence="7">ANK_REP_REGION domain-containing protein</fullName>
    </submittedName>
</protein>
<dbReference type="EMBL" id="CAMXCT020000557">
    <property type="protein sequence ID" value="CAL1133770.1"/>
    <property type="molecule type" value="Genomic_DNA"/>
</dbReference>
<feature type="compositionally biased region" description="Low complexity" evidence="4">
    <location>
        <begin position="1073"/>
        <end position="1102"/>
    </location>
</feature>
<evidence type="ECO:0000256" key="3">
    <source>
        <dbReference type="PROSITE-ProRule" id="PRU00023"/>
    </source>
</evidence>
<evidence type="ECO:0000313" key="8">
    <source>
        <dbReference type="Proteomes" id="UP001152797"/>
    </source>
</evidence>
<proteinExistence type="predicted"/>
<name>A0A9P1BXK6_9DINO</name>
<dbReference type="Gene3D" id="1.25.40.20">
    <property type="entry name" value="Ankyrin repeat-containing domain"/>
    <property type="match status" value="3"/>
</dbReference>
<evidence type="ECO:0000256" key="2">
    <source>
        <dbReference type="ARBA" id="ARBA00023043"/>
    </source>
</evidence>
<dbReference type="SMART" id="SM00248">
    <property type="entry name" value="ANK"/>
    <property type="match status" value="6"/>
</dbReference>
<dbReference type="PROSITE" id="PS50297">
    <property type="entry name" value="ANK_REP_REGION"/>
    <property type="match status" value="1"/>
</dbReference>
<feature type="compositionally biased region" description="Polar residues" evidence="4">
    <location>
        <begin position="14"/>
        <end position="25"/>
    </location>
</feature>
<organism evidence="5">
    <name type="scientific">Cladocopium goreaui</name>
    <dbReference type="NCBI Taxonomy" id="2562237"/>
    <lineage>
        <taxon>Eukaryota</taxon>
        <taxon>Sar</taxon>
        <taxon>Alveolata</taxon>
        <taxon>Dinophyceae</taxon>
        <taxon>Suessiales</taxon>
        <taxon>Symbiodiniaceae</taxon>
        <taxon>Cladocopium</taxon>
    </lineage>
</organism>
<keyword evidence="1" id="KW-0677">Repeat</keyword>
<gene>
    <name evidence="5" type="ORF">C1SCF055_LOCUS8268</name>
</gene>
<feature type="repeat" description="ANK" evidence="3">
    <location>
        <begin position="494"/>
        <end position="526"/>
    </location>
</feature>